<dbReference type="Proteomes" id="UP000815325">
    <property type="component" value="Unassembled WGS sequence"/>
</dbReference>
<feature type="compositionally biased region" description="Basic and acidic residues" evidence="1">
    <location>
        <begin position="24"/>
        <end position="41"/>
    </location>
</feature>
<keyword evidence="3" id="KW-1185">Reference proteome</keyword>
<evidence type="ECO:0000313" key="2">
    <source>
        <dbReference type="EMBL" id="KAF5828331.1"/>
    </source>
</evidence>
<name>A0ABQ7G159_DUNSA</name>
<evidence type="ECO:0000256" key="1">
    <source>
        <dbReference type="SAM" id="MobiDB-lite"/>
    </source>
</evidence>
<proteinExistence type="predicted"/>
<comment type="caution">
    <text evidence="2">The sequence shown here is derived from an EMBL/GenBank/DDBJ whole genome shotgun (WGS) entry which is preliminary data.</text>
</comment>
<dbReference type="EMBL" id="MU070321">
    <property type="protein sequence ID" value="KAF5828331.1"/>
    <property type="molecule type" value="Genomic_DNA"/>
</dbReference>
<feature type="region of interest" description="Disordered" evidence="1">
    <location>
        <begin position="1"/>
        <end position="53"/>
    </location>
</feature>
<sequence length="99" mass="10804">MLCKQPWSSTAQVDIANTGQLKAPDTDSYQRTDEDRQDHKTTTGRLQTPNSLRTGQVAATRGIKGFLFPNLTQSKWQPPGNKGISLSQFNTGQVAAIGE</sequence>
<reference evidence="2" key="1">
    <citation type="submission" date="2017-08" db="EMBL/GenBank/DDBJ databases">
        <authorList>
            <person name="Polle J.E."/>
            <person name="Barry K."/>
            <person name="Cushman J."/>
            <person name="Schmutz J."/>
            <person name="Tran D."/>
            <person name="Hathwaick L.T."/>
            <person name="Yim W.C."/>
            <person name="Jenkins J."/>
            <person name="Mckie-Krisberg Z.M."/>
            <person name="Prochnik S."/>
            <person name="Lindquist E."/>
            <person name="Dockter R.B."/>
            <person name="Adam C."/>
            <person name="Molina H."/>
            <person name="Bunkerborg J."/>
            <person name="Jin E."/>
            <person name="Buchheim M."/>
            <person name="Magnuson J."/>
        </authorList>
    </citation>
    <scope>NUCLEOTIDE SEQUENCE</scope>
    <source>
        <strain evidence="2">CCAP 19/18</strain>
    </source>
</reference>
<evidence type="ECO:0008006" key="4">
    <source>
        <dbReference type="Google" id="ProtNLM"/>
    </source>
</evidence>
<feature type="compositionally biased region" description="Polar residues" evidence="1">
    <location>
        <begin position="1"/>
        <end position="20"/>
    </location>
</feature>
<accession>A0ABQ7G159</accession>
<evidence type="ECO:0000313" key="3">
    <source>
        <dbReference type="Proteomes" id="UP000815325"/>
    </source>
</evidence>
<feature type="compositionally biased region" description="Polar residues" evidence="1">
    <location>
        <begin position="43"/>
        <end position="53"/>
    </location>
</feature>
<protein>
    <recommendedName>
        <fullName evidence="4">Encoded protein</fullName>
    </recommendedName>
</protein>
<gene>
    <name evidence="2" type="ORF">DUNSADRAFT_17776</name>
</gene>
<organism evidence="2 3">
    <name type="scientific">Dunaliella salina</name>
    <name type="common">Green alga</name>
    <name type="synonym">Protococcus salinus</name>
    <dbReference type="NCBI Taxonomy" id="3046"/>
    <lineage>
        <taxon>Eukaryota</taxon>
        <taxon>Viridiplantae</taxon>
        <taxon>Chlorophyta</taxon>
        <taxon>core chlorophytes</taxon>
        <taxon>Chlorophyceae</taxon>
        <taxon>CS clade</taxon>
        <taxon>Chlamydomonadales</taxon>
        <taxon>Dunaliellaceae</taxon>
        <taxon>Dunaliella</taxon>
    </lineage>
</organism>